<dbReference type="PANTHER" id="PTHR11481">
    <property type="entry name" value="IMMUNOGLOBULIN FC RECEPTOR"/>
    <property type="match status" value="1"/>
</dbReference>
<dbReference type="Proteomes" id="UP000824782">
    <property type="component" value="Unassembled WGS sequence"/>
</dbReference>
<evidence type="ECO:0000259" key="4">
    <source>
        <dbReference type="PROSITE" id="PS50835"/>
    </source>
</evidence>
<dbReference type="PROSITE" id="PS50835">
    <property type="entry name" value="IG_LIKE"/>
    <property type="match status" value="1"/>
</dbReference>
<keyword evidence="6" id="KW-1185">Reference proteome</keyword>
<dbReference type="GO" id="GO:0004888">
    <property type="term" value="F:transmembrane signaling receptor activity"/>
    <property type="evidence" value="ECO:0007669"/>
    <property type="project" value="TreeGrafter"/>
</dbReference>
<dbReference type="GO" id="GO:0006955">
    <property type="term" value="P:immune response"/>
    <property type="evidence" value="ECO:0007669"/>
    <property type="project" value="TreeGrafter"/>
</dbReference>
<dbReference type="InterPro" id="IPR013783">
    <property type="entry name" value="Ig-like_fold"/>
</dbReference>
<reference evidence="5" key="1">
    <citation type="thesis" date="2020" institute="ProQuest LLC" country="789 East Eisenhower Parkway, Ann Arbor, MI, USA">
        <title>Comparative Genomics and Chromosome Evolution.</title>
        <authorList>
            <person name="Mudd A.B."/>
        </authorList>
    </citation>
    <scope>NUCLEOTIDE SEQUENCE</scope>
    <source>
        <strain evidence="5">237g6f4</strain>
        <tissue evidence="5">Blood</tissue>
    </source>
</reference>
<name>A0AAV7AF27_ENGPU</name>
<accession>A0AAV7AF27</accession>
<proteinExistence type="predicted"/>
<keyword evidence="1" id="KW-0732">Signal</keyword>
<protein>
    <recommendedName>
        <fullName evidence="4">Ig-like domain-containing protein</fullName>
    </recommendedName>
</protein>
<dbReference type="PANTHER" id="PTHR11481:SF64">
    <property type="entry name" value="FC RECEPTOR-LIKE PROTEIN 4"/>
    <property type="match status" value="1"/>
</dbReference>
<sequence length="196" mass="22350">MDFYREEVVQGSGASDVYEVYNVQLEDSGNYSCEIATTDRRVTKKSAERLIQIEEFFTHPKITETNDLHEGHQRTLTCDTTLSQYVSRTDVEFAFYRGGRMVQGFTSSNKYEVPPNRLEDSGNYMCEVIYLKGNILKMSDGYILSVKGPAENMGYTWLNSIRLILSGSVIITAALFVFYHIRWMKSREEAAAPSTT</sequence>
<dbReference type="InterPro" id="IPR050488">
    <property type="entry name" value="Ig_Fc_receptor"/>
</dbReference>
<evidence type="ECO:0000313" key="6">
    <source>
        <dbReference type="Proteomes" id="UP000824782"/>
    </source>
</evidence>
<dbReference type="SUPFAM" id="SSF48726">
    <property type="entry name" value="Immunoglobulin"/>
    <property type="match status" value="1"/>
</dbReference>
<feature type="domain" description="Ig-like" evidence="4">
    <location>
        <begin position="60"/>
        <end position="128"/>
    </location>
</feature>
<keyword evidence="3" id="KW-1133">Transmembrane helix</keyword>
<evidence type="ECO:0000256" key="3">
    <source>
        <dbReference type="SAM" id="Phobius"/>
    </source>
</evidence>
<dbReference type="EMBL" id="WNYA01000007">
    <property type="protein sequence ID" value="KAG8560149.1"/>
    <property type="molecule type" value="Genomic_DNA"/>
</dbReference>
<keyword evidence="2" id="KW-1015">Disulfide bond</keyword>
<dbReference type="InterPro" id="IPR007110">
    <property type="entry name" value="Ig-like_dom"/>
</dbReference>
<keyword evidence="3" id="KW-0812">Transmembrane</keyword>
<organism evidence="5 6">
    <name type="scientific">Engystomops pustulosus</name>
    <name type="common">Tungara frog</name>
    <name type="synonym">Physalaemus pustulosus</name>
    <dbReference type="NCBI Taxonomy" id="76066"/>
    <lineage>
        <taxon>Eukaryota</taxon>
        <taxon>Metazoa</taxon>
        <taxon>Chordata</taxon>
        <taxon>Craniata</taxon>
        <taxon>Vertebrata</taxon>
        <taxon>Euteleostomi</taxon>
        <taxon>Amphibia</taxon>
        <taxon>Batrachia</taxon>
        <taxon>Anura</taxon>
        <taxon>Neobatrachia</taxon>
        <taxon>Hyloidea</taxon>
        <taxon>Leptodactylidae</taxon>
        <taxon>Leiuperinae</taxon>
        <taxon>Engystomops</taxon>
    </lineage>
</organism>
<comment type="caution">
    <text evidence="5">The sequence shown here is derived from an EMBL/GenBank/DDBJ whole genome shotgun (WGS) entry which is preliminary data.</text>
</comment>
<dbReference type="GO" id="GO:0009897">
    <property type="term" value="C:external side of plasma membrane"/>
    <property type="evidence" value="ECO:0007669"/>
    <property type="project" value="TreeGrafter"/>
</dbReference>
<evidence type="ECO:0000256" key="1">
    <source>
        <dbReference type="ARBA" id="ARBA00022729"/>
    </source>
</evidence>
<keyword evidence="3" id="KW-0472">Membrane</keyword>
<dbReference type="Gene3D" id="2.60.40.10">
    <property type="entry name" value="Immunoglobulins"/>
    <property type="match status" value="2"/>
</dbReference>
<gene>
    <name evidence="5" type="ORF">GDO81_014810</name>
</gene>
<feature type="transmembrane region" description="Helical" evidence="3">
    <location>
        <begin position="157"/>
        <end position="179"/>
    </location>
</feature>
<dbReference type="InterPro" id="IPR036179">
    <property type="entry name" value="Ig-like_dom_sf"/>
</dbReference>
<dbReference type="AlphaFoldDB" id="A0AAV7AF27"/>
<dbReference type="GO" id="GO:0007166">
    <property type="term" value="P:cell surface receptor signaling pathway"/>
    <property type="evidence" value="ECO:0007669"/>
    <property type="project" value="TreeGrafter"/>
</dbReference>
<evidence type="ECO:0000256" key="2">
    <source>
        <dbReference type="ARBA" id="ARBA00023157"/>
    </source>
</evidence>
<evidence type="ECO:0000313" key="5">
    <source>
        <dbReference type="EMBL" id="KAG8560149.1"/>
    </source>
</evidence>